<evidence type="ECO:0000256" key="1">
    <source>
        <dbReference type="SAM" id="Phobius"/>
    </source>
</evidence>
<dbReference type="EMBL" id="QLUW01000002">
    <property type="protein sequence ID" value="RAP76027.1"/>
    <property type="molecule type" value="Genomic_DNA"/>
</dbReference>
<comment type="caution">
    <text evidence="2">The sequence shown here is derived from an EMBL/GenBank/DDBJ whole genome shotgun (WGS) entry which is preliminary data.</text>
</comment>
<keyword evidence="1" id="KW-0472">Membrane</keyword>
<keyword evidence="1" id="KW-1133">Transmembrane helix</keyword>
<feature type="transmembrane region" description="Helical" evidence="1">
    <location>
        <begin position="48"/>
        <end position="64"/>
    </location>
</feature>
<feature type="transmembrane region" description="Helical" evidence="1">
    <location>
        <begin position="6"/>
        <end position="28"/>
    </location>
</feature>
<proteinExistence type="predicted"/>
<reference evidence="2 3" key="1">
    <citation type="submission" date="2018-06" db="EMBL/GenBank/DDBJ databases">
        <title>Paenibacillus montanisoli sp. nov., isolated from mountain area soil.</title>
        <authorList>
            <person name="Wu M."/>
        </authorList>
    </citation>
    <scope>NUCLEOTIDE SEQUENCE [LARGE SCALE GENOMIC DNA]</scope>
    <source>
        <strain evidence="2 3">RA17</strain>
    </source>
</reference>
<dbReference type="RefSeq" id="WP_112882252.1">
    <property type="nucleotide sequence ID" value="NZ_QLUW01000002.1"/>
</dbReference>
<dbReference type="AlphaFoldDB" id="A0A328TZP3"/>
<name>A0A328TZP3_9BACL</name>
<feature type="transmembrane region" description="Helical" evidence="1">
    <location>
        <begin position="70"/>
        <end position="88"/>
    </location>
</feature>
<accession>A0A328TZP3</accession>
<dbReference type="OrthoDB" id="2875589at2"/>
<sequence length="96" mass="11130">MDFSLAAWITYTMWAIFALMIVDFVIAFSRGFWKGSFDTTFLPYLKDILYYILPLNFILSMVAIDPTKYTLIVLFFIGGASVVVKYIMDIIGRFKE</sequence>
<dbReference type="Proteomes" id="UP000249260">
    <property type="component" value="Unassembled WGS sequence"/>
</dbReference>
<keyword evidence="1" id="KW-0812">Transmembrane</keyword>
<organism evidence="2 3">
    <name type="scientific">Paenibacillus montanisoli</name>
    <dbReference type="NCBI Taxonomy" id="2081970"/>
    <lineage>
        <taxon>Bacteria</taxon>
        <taxon>Bacillati</taxon>
        <taxon>Bacillota</taxon>
        <taxon>Bacilli</taxon>
        <taxon>Bacillales</taxon>
        <taxon>Paenibacillaceae</taxon>
        <taxon>Paenibacillus</taxon>
    </lineage>
</organism>
<keyword evidence="3" id="KW-1185">Reference proteome</keyword>
<gene>
    <name evidence="2" type="ORF">DL346_11415</name>
</gene>
<evidence type="ECO:0000313" key="2">
    <source>
        <dbReference type="EMBL" id="RAP76027.1"/>
    </source>
</evidence>
<evidence type="ECO:0000313" key="3">
    <source>
        <dbReference type="Proteomes" id="UP000249260"/>
    </source>
</evidence>
<protein>
    <submittedName>
        <fullName evidence="2">Uncharacterized protein</fullName>
    </submittedName>
</protein>